<comment type="caution">
    <text evidence="3">The sequence shown here is derived from an EMBL/GenBank/DDBJ whole genome shotgun (WGS) entry which is preliminary data.</text>
</comment>
<reference evidence="3" key="2">
    <citation type="submission" date="2020-10" db="EMBL/GenBank/DDBJ databases">
        <authorList>
            <person name="Cooper E.A."/>
            <person name="Brenton Z.W."/>
            <person name="Flinn B.S."/>
            <person name="Jenkins J."/>
            <person name="Shu S."/>
            <person name="Flowers D."/>
            <person name="Luo F."/>
            <person name="Wang Y."/>
            <person name="Xia P."/>
            <person name="Barry K."/>
            <person name="Daum C."/>
            <person name="Lipzen A."/>
            <person name="Yoshinaga Y."/>
            <person name="Schmutz J."/>
            <person name="Saski C."/>
            <person name="Vermerris W."/>
            <person name="Kresovich S."/>
        </authorList>
    </citation>
    <scope>NUCLEOTIDE SEQUENCE</scope>
</reference>
<name>A0A921UVD3_SORBI</name>
<dbReference type="InterPro" id="IPR046533">
    <property type="entry name" value="DUF6598"/>
</dbReference>
<dbReference type="Gramene" id="EER97190">
    <property type="protein sequence ID" value="EER97190"/>
    <property type="gene ID" value="SORBI_3002G298100"/>
</dbReference>
<dbReference type="KEGG" id="sbi:8074213"/>
<evidence type="ECO:0000256" key="1">
    <source>
        <dbReference type="SAM" id="MobiDB-lite"/>
    </source>
</evidence>
<organism evidence="3 4">
    <name type="scientific">Sorghum bicolor</name>
    <name type="common">Sorghum</name>
    <name type="synonym">Sorghum vulgare</name>
    <dbReference type="NCBI Taxonomy" id="4558"/>
    <lineage>
        <taxon>Eukaryota</taxon>
        <taxon>Viridiplantae</taxon>
        <taxon>Streptophyta</taxon>
        <taxon>Embryophyta</taxon>
        <taxon>Tracheophyta</taxon>
        <taxon>Spermatophyta</taxon>
        <taxon>Magnoliopsida</taxon>
        <taxon>Liliopsida</taxon>
        <taxon>Poales</taxon>
        <taxon>Poaceae</taxon>
        <taxon>PACMAD clade</taxon>
        <taxon>Panicoideae</taxon>
        <taxon>Andropogonodae</taxon>
        <taxon>Andropogoneae</taxon>
        <taxon>Sorghinae</taxon>
        <taxon>Sorghum</taxon>
    </lineage>
</organism>
<protein>
    <recommendedName>
        <fullName evidence="2">DUF6598 domain-containing protein</fullName>
    </recommendedName>
</protein>
<gene>
    <name evidence="3" type="ORF">BDA96_02G313800</name>
</gene>
<dbReference type="EMBL" id="CM027681">
    <property type="protein sequence ID" value="KAG0544870.1"/>
    <property type="molecule type" value="Genomic_DNA"/>
</dbReference>
<evidence type="ECO:0000313" key="4">
    <source>
        <dbReference type="Proteomes" id="UP000807115"/>
    </source>
</evidence>
<dbReference type="AlphaFoldDB" id="A0A921UVD3"/>
<evidence type="ECO:0000259" key="2">
    <source>
        <dbReference type="Pfam" id="PF20241"/>
    </source>
</evidence>
<dbReference type="OrthoDB" id="682945at2759"/>
<dbReference type="OMA" id="RHKPSRV"/>
<dbReference type="PANTHER" id="PTHR33065">
    <property type="entry name" value="OS07G0486400 PROTEIN"/>
    <property type="match status" value="1"/>
</dbReference>
<dbReference type="Proteomes" id="UP000807115">
    <property type="component" value="Chromosome 2"/>
</dbReference>
<feature type="region of interest" description="Disordered" evidence="1">
    <location>
        <begin position="39"/>
        <end position="67"/>
    </location>
</feature>
<accession>A0A921UVD3</accession>
<sequence>MQFSRLLGRPDVSTALHHLSRHSRALICFMASAPPPLARRVSPPMATPNPPVRRLPRCPHGYQNMPISTRVKGDRLDKPIQDDRAAQRPRHPVYPLRGLPRSRHRDGSIYRGTERWKERFHLSDRRETRLEPMSLSDPSRTIIHGPRTMLQIFSIELAKIHVEGLVELYGYIAVRDALDPLLNYVINFSRDDPIIVEQGSLIKMGGPKRGMELVDTSIVEYDVRIKTGKQEKDDVQLIDGVTILDDKDTEDCHVFIARISGECGIIDMTVSRLNFAVEATIEVLISEVYSNFYLCVGCFTSGLREETQLFDGVIGKPQNLKRSVVAVRIDTNLDLKLKVGSESFISAEHLCSFIANEYGYVSQEIKTGPALFSVKVTWSTMPPSVDAVMRKVDHSASG</sequence>
<proteinExistence type="predicted"/>
<dbReference type="PANTHER" id="PTHR33065:SF176">
    <property type="entry name" value="DUF6598 DOMAIN-CONTAINING PROTEIN"/>
    <property type="match status" value="1"/>
</dbReference>
<evidence type="ECO:0000313" key="3">
    <source>
        <dbReference type="EMBL" id="KAG0544870.1"/>
    </source>
</evidence>
<reference evidence="3" key="1">
    <citation type="journal article" date="2019" name="BMC Genomics">
        <title>A new reference genome for Sorghum bicolor reveals high levels of sequence similarity between sweet and grain genotypes: implications for the genetics of sugar metabolism.</title>
        <authorList>
            <person name="Cooper E.A."/>
            <person name="Brenton Z.W."/>
            <person name="Flinn B.S."/>
            <person name="Jenkins J."/>
            <person name="Shu S."/>
            <person name="Flowers D."/>
            <person name="Luo F."/>
            <person name="Wang Y."/>
            <person name="Xia P."/>
            <person name="Barry K."/>
            <person name="Daum C."/>
            <person name="Lipzen A."/>
            <person name="Yoshinaga Y."/>
            <person name="Schmutz J."/>
            <person name="Saski C."/>
            <person name="Vermerris W."/>
            <person name="Kresovich S."/>
        </authorList>
    </citation>
    <scope>NUCLEOTIDE SEQUENCE</scope>
</reference>
<feature type="domain" description="DUF6598" evidence="2">
    <location>
        <begin position="149"/>
        <end position="376"/>
    </location>
</feature>
<dbReference type="Pfam" id="PF20241">
    <property type="entry name" value="DUF6598"/>
    <property type="match status" value="1"/>
</dbReference>